<name>A0A381YEX3_9ZZZZ</name>
<gene>
    <name evidence="1" type="ORF">METZ01_LOCUS127965</name>
</gene>
<sequence>QMAADLLGPSVHRSVDVLEALEIAHESDRDATVRKVAGWWVPGGVRHTKTLKKERPGRQLSA</sequence>
<evidence type="ECO:0000313" key="1">
    <source>
        <dbReference type="EMBL" id="SVA75111.1"/>
    </source>
</evidence>
<dbReference type="EMBL" id="UINC01017982">
    <property type="protein sequence ID" value="SVA75111.1"/>
    <property type="molecule type" value="Genomic_DNA"/>
</dbReference>
<reference evidence="1" key="1">
    <citation type="submission" date="2018-05" db="EMBL/GenBank/DDBJ databases">
        <authorList>
            <person name="Lanie J.A."/>
            <person name="Ng W.-L."/>
            <person name="Kazmierczak K.M."/>
            <person name="Andrzejewski T.M."/>
            <person name="Davidsen T.M."/>
            <person name="Wayne K.J."/>
            <person name="Tettelin H."/>
            <person name="Glass J.I."/>
            <person name="Rusch D."/>
            <person name="Podicherti R."/>
            <person name="Tsui H.-C.T."/>
            <person name="Winkler M.E."/>
        </authorList>
    </citation>
    <scope>NUCLEOTIDE SEQUENCE</scope>
</reference>
<organism evidence="1">
    <name type="scientific">marine metagenome</name>
    <dbReference type="NCBI Taxonomy" id="408172"/>
    <lineage>
        <taxon>unclassified sequences</taxon>
        <taxon>metagenomes</taxon>
        <taxon>ecological metagenomes</taxon>
    </lineage>
</organism>
<feature type="non-terminal residue" evidence="1">
    <location>
        <position position="1"/>
    </location>
</feature>
<dbReference type="AlphaFoldDB" id="A0A381YEX3"/>
<accession>A0A381YEX3</accession>
<protein>
    <submittedName>
        <fullName evidence="1">Uncharacterized protein</fullName>
    </submittedName>
</protein>
<proteinExistence type="predicted"/>